<feature type="transmembrane region" description="Helical" evidence="8">
    <location>
        <begin position="343"/>
        <end position="364"/>
    </location>
</feature>
<dbReference type="GO" id="GO:0140359">
    <property type="term" value="F:ABC-type transporter activity"/>
    <property type="evidence" value="ECO:0007669"/>
    <property type="project" value="InterPro"/>
</dbReference>
<sequence>MRRLKNIYHLGIKELISARYDKALMLLVVYGLTVLVYVPAANGLMELRNASVAIVDEDRSPLSRRIADALRPPLFLPPRFIAPAAMDQGLDSASYTFVIDIPPNFERDAQRGRAPALQLTIDATAMSHAGIGAGFIERIVQDEVAVFLYGHRVEPPEAAKLVVRAKFNPNLHDSWYLGVMMVLNVINMLSVVTTGAALIRERERGTLDHLLVMPLSAFEIMVAKLWANAAVVATAVFFSLLLVVHGVLGVPLQGSMALFMAATVLYLFSANSIGIFLATVARSMPQMGLLTILVIFPMSTLSGNTTPFESMPETVQQIMRFSPSTHYVGIAQAVLYRGAGLEFVWRDLAAVAGIGLVFFLGALMRFRRAVALAQG</sequence>
<name>A0A8D4VMD3_9GAMM</name>
<keyword evidence="3" id="KW-0813">Transport</keyword>
<dbReference type="InterPro" id="IPR047817">
    <property type="entry name" value="ABC2_TM_bact-type"/>
</dbReference>
<reference evidence="10" key="1">
    <citation type="submission" date="2019-06" db="EMBL/GenBank/DDBJ databases">
        <title>Complete genome sequence of Methylogaea oryzae strain JCM16910.</title>
        <authorList>
            <person name="Asakawa S."/>
        </authorList>
    </citation>
    <scope>NUCLEOTIDE SEQUENCE</scope>
    <source>
        <strain evidence="10">E10</strain>
    </source>
</reference>
<dbReference type="PANTHER" id="PTHR30294">
    <property type="entry name" value="MEMBRANE COMPONENT OF ABC TRANSPORTER YHHJ-RELATED"/>
    <property type="match status" value="1"/>
</dbReference>
<evidence type="ECO:0000256" key="2">
    <source>
        <dbReference type="ARBA" id="ARBA00007783"/>
    </source>
</evidence>
<keyword evidence="4" id="KW-1003">Cell membrane</keyword>
<keyword evidence="11" id="KW-1185">Reference proteome</keyword>
<dbReference type="Pfam" id="PF12698">
    <property type="entry name" value="ABC2_membrane_3"/>
    <property type="match status" value="1"/>
</dbReference>
<accession>A0A8D4VMD3</accession>
<evidence type="ECO:0000256" key="7">
    <source>
        <dbReference type="ARBA" id="ARBA00023136"/>
    </source>
</evidence>
<keyword evidence="7 8" id="KW-0472">Membrane</keyword>
<feature type="transmembrane region" description="Helical" evidence="8">
    <location>
        <begin position="256"/>
        <end position="280"/>
    </location>
</feature>
<dbReference type="RefSeq" id="WP_054774078.1">
    <property type="nucleotide sequence ID" value="NZ_AP019782.1"/>
</dbReference>
<protein>
    <submittedName>
        <fullName evidence="10">ABC transporter permease</fullName>
    </submittedName>
</protein>
<dbReference type="PROSITE" id="PS51012">
    <property type="entry name" value="ABC_TM2"/>
    <property type="match status" value="1"/>
</dbReference>
<proteinExistence type="inferred from homology"/>
<dbReference type="EMBL" id="AP019782">
    <property type="protein sequence ID" value="BBL70823.1"/>
    <property type="molecule type" value="Genomic_DNA"/>
</dbReference>
<dbReference type="PANTHER" id="PTHR30294:SF47">
    <property type="entry name" value="INNER MEMBRANE TRANSPORT PERMEASE YHHJ"/>
    <property type="match status" value="1"/>
</dbReference>
<comment type="similarity">
    <text evidence="2">Belongs to the ABC-2 integral membrane protein family.</text>
</comment>
<organism evidence="10 11">
    <name type="scientific">Methylogaea oryzae</name>
    <dbReference type="NCBI Taxonomy" id="1295382"/>
    <lineage>
        <taxon>Bacteria</taxon>
        <taxon>Pseudomonadati</taxon>
        <taxon>Pseudomonadota</taxon>
        <taxon>Gammaproteobacteria</taxon>
        <taxon>Methylococcales</taxon>
        <taxon>Methylococcaceae</taxon>
        <taxon>Methylogaea</taxon>
    </lineage>
</organism>
<evidence type="ECO:0000256" key="6">
    <source>
        <dbReference type="ARBA" id="ARBA00022989"/>
    </source>
</evidence>
<dbReference type="Gene3D" id="3.40.1710.10">
    <property type="entry name" value="abc type-2 transporter like domain"/>
    <property type="match status" value="1"/>
</dbReference>
<feature type="domain" description="ABC transmembrane type-2" evidence="9">
    <location>
        <begin position="133"/>
        <end position="369"/>
    </location>
</feature>
<dbReference type="InterPro" id="IPR013525">
    <property type="entry name" value="ABC2_TM"/>
</dbReference>
<dbReference type="GO" id="GO:0005886">
    <property type="term" value="C:plasma membrane"/>
    <property type="evidence" value="ECO:0007669"/>
    <property type="project" value="UniProtKB-SubCell"/>
</dbReference>
<dbReference type="AlphaFoldDB" id="A0A8D4VMD3"/>
<dbReference type="Proteomes" id="UP000824988">
    <property type="component" value="Chromosome"/>
</dbReference>
<keyword evidence="5 8" id="KW-0812">Transmembrane</keyword>
<comment type="subcellular location">
    <subcellularLocation>
        <location evidence="1">Cell membrane</location>
        <topology evidence="1">Multi-pass membrane protein</topology>
    </subcellularLocation>
</comment>
<feature type="transmembrane region" description="Helical" evidence="8">
    <location>
        <begin position="175"/>
        <end position="199"/>
    </location>
</feature>
<dbReference type="KEGG" id="moz:MoryE10_14290"/>
<feature type="transmembrane region" description="Helical" evidence="8">
    <location>
        <begin position="287"/>
        <end position="305"/>
    </location>
</feature>
<feature type="transmembrane region" description="Helical" evidence="8">
    <location>
        <begin position="220"/>
        <end position="244"/>
    </location>
</feature>
<gene>
    <name evidence="10" type="ORF">MoryE10_14290</name>
</gene>
<evidence type="ECO:0000313" key="10">
    <source>
        <dbReference type="EMBL" id="BBL70823.1"/>
    </source>
</evidence>
<evidence type="ECO:0000256" key="1">
    <source>
        <dbReference type="ARBA" id="ARBA00004651"/>
    </source>
</evidence>
<keyword evidence="6 8" id="KW-1133">Transmembrane helix</keyword>
<evidence type="ECO:0000313" key="11">
    <source>
        <dbReference type="Proteomes" id="UP000824988"/>
    </source>
</evidence>
<evidence type="ECO:0000256" key="3">
    <source>
        <dbReference type="ARBA" id="ARBA00022448"/>
    </source>
</evidence>
<feature type="transmembrane region" description="Helical" evidence="8">
    <location>
        <begin position="20"/>
        <end position="40"/>
    </location>
</feature>
<evidence type="ECO:0000259" key="9">
    <source>
        <dbReference type="PROSITE" id="PS51012"/>
    </source>
</evidence>
<evidence type="ECO:0000256" key="4">
    <source>
        <dbReference type="ARBA" id="ARBA00022475"/>
    </source>
</evidence>
<evidence type="ECO:0000256" key="8">
    <source>
        <dbReference type="SAM" id="Phobius"/>
    </source>
</evidence>
<dbReference type="InterPro" id="IPR051449">
    <property type="entry name" value="ABC-2_transporter_component"/>
</dbReference>
<evidence type="ECO:0000256" key="5">
    <source>
        <dbReference type="ARBA" id="ARBA00022692"/>
    </source>
</evidence>